<proteinExistence type="predicted"/>
<evidence type="ECO:0000313" key="2">
    <source>
        <dbReference type="Proteomes" id="UP000236990"/>
    </source>
</evidence>
<protein>
    <submittedName>
        <fullName evidence="1">UDP-glucose 4-epimerase</fullName>
        <ecNumber evidence="1">5.1.3.2</ecNumber>
    </submittedName>
</protein>
<sequence>MLALNYLNEGNDSTAFNLGSSTGFSNRQILEAAREVTGREIPAKIVRGGQGIQIH</sequence>
<accession>A0A2S3U3X2</accession>
<dbReference type="Gene3D" id="3.40.50.720">
    <property type="entry name" value="NAD(P)-binding Rossmann-like Domain"/>
    <property type="match status" value="1"/>
</dbReference>
<organism evidence="1 2">
    <name type="scientific">Lactiplantibacillus plantarum subsp. plantarum</name>
    <dbReference type="NCBI Taxonomy" id="337330"/>
    <lineage>
        <taxon>Bacteria</taxon>
        <taxon>Bacillati</taxon>
        <taxon>Bacillota</taxon>
        <taxon>Bacilli</taxon>
        <taxon>Lactobacillales</taxon>
        <taxon>Lactobacillaceae</taxon>
        <taxon>Lactiplantibacillus</taxon>
    </lineage>
</organism>
<dbReference type="Gene3D" id="3.90.25.10">
    <property type="entry name" value="UDP-galactose 4-epimerase, domain 1"/>
    <property type="match status" value="1"/>
</dbReference>
<keyword evidence="1" id="KW-0413">Isomerase</keyword>
<name>A0A2S3U3X2_LACPN</name>
<reference evidence="1 2" key="1">
    <citation type="submission" date="2017-06" db="EMBL/GenBank/DDBJ databases">
        <title>Genome sequence of Lactobacillus plantarum subsp. plantarum strain SRCM101258.</title>
        <authorList>
            <person name="Cho S.H."/>
        </authorList>
    </citation>
    <scope>NUCLEOTIDE SEQUENCE [LARGE SCALE GENOMIC DNA]</scope>
    <source>
        <strain evidence="1 2">SRCM101258</strain>
    </source>
</reference>
<dbReference type="GO" id="GO:0003978">
    <property type="term" value="F:UDP-glucose 4-epimerase activity"/>
    <property type="evidence" value="ECO:0007669"/>
    <property type="project" value="UniProtKB-EC"/>
</dbReference>
<evidence type="ECO:0000313" key="1">
    <source>
        <dbReference type="EMBL" id="POD82839.1"/>
    </source>
</evidence>
<dbReference type="EMBL" id="NKCZ01000114">
    <property type="protein sequence ID" value="POD82839.1"/>
    <property type="molecule type" value="Genomic_DNA"/>
</dbReference>
<dbReference type="Proteomes" id="UP000236990">
    <property type="component" value="Unassembled WGS sequence"/>
</dbReference>
<dbReference type="EC" id="5.1.3.2" evidence="1"/>
<dbReference type="AlphaFoldDB" id="A0A2S3U3X2"/>
<comment type="caution">
    <text evidence="1">The sequence shown here is derived from an EMBL/GenBank/DDBJ whole genome shotgun (WGS) entry which is preliminary data.</text>
</comment>
<gene>
    <name evidence="1" type="ORF">S101258_02224</name>
</gene>